<dbReference type="Gene3D" id="3.30.565.10">
    <property type="entry name" value="Histidine kinase-like ATPase, C-terminal domain"/>
    <property type="match status" value="1"/>
</dbReference>
<dbReference type="Gene3D" id="3.30.450.20">
    <property type="entry name" value="PAS domain"/>
    <property type="match status" value="1"/>
</dbReference>
<dbReference type="Proteomes" id="UP000006055">
    <property type="component" value="Chromosome"/>
</dbReference>
<dbReference type="InterPro" id="IPR003661">
    <property type="entry name" value="HisK_dim/P_dom"/>
</dbReference>
<dbReference type="AlphaFoldDB" id="I4C4A3"/>
<dbReference type="GO" id="GO:0005886">
    <property type="term" value="C:plasma membrane"/>
    <property type="evidence" value="ECO:0007669"/>
    <property type="project" value="TreeGrafter"/>
</dbReference>
<dbReference type="PANTHER" id="PTHR45453:SF1">
    <property type="entry name" value="PHOSPHATE REGULON SENSOR PROTEIN PHOR"/>
    <property type="match status" value="1"/>
</dbReference>
<protein>
    <recommendedName>
        <fullName evidence="2">histidine kinase</fullName>
        <ecNumber evidence="2">2.7.13.3</ecNumber>
    </recommendedName>
</protein>
<dbReference type="STRING" id="706587.Desti_1683"/>
<dbReference type="InterPro" id="IPR005467">
    <property type="entry name" value="His_kinase_dom"/>
</dbReference>
<proteinExistence type="predicted"/>
<keyword evidence="11" id="KW-1185">Reference proteome</keyword>
<dbReference type="Pfam" id="PF02518">
    <property type="entry name" value="HATPase_c"/>
    <property type="match status" value="1"/>
</dbReference>
<reference evidence="11" key="1">
    <citation type="submission" date="2012-06" db="EMBL/GenBank/DDBJ databases">
        <title>Complete sequence of chromosome of Desulfomonile tiedjei DSM 6799.</title>
        <authorList>
            <person name="Lucas S."/>
            <person name="Copeland A."/>
            <person name="Lapidus A."/>
            <person name="Glavina del Rio T."/>
            <person name="Dalin E."/>
            <person name="Tice H."/>
            <person name="Bruce D."/>
            <person name="Goodwin L."/>
            <person name="Pitluck S."/>
            <person name="Peters L."/>
            <person name="Ovchinnikova G."/>
            <person name="Zeytun A."/>
            <person name="Lu M."/>
            <person name="Kyrpides N."/>
            <person name="Mavromatis K."/>
            <person name="Ivanova N."/>
            <person name="Brettin T."/>
            <person name="Detter J.C."/>
            <person name="Han C."/>
            <person name="Larimer F."/>
            <person name="Land M."/>
            <person name="Hauser L."/>
            <person name="Markowitz V."/>
            <person name="Cheng J.-F."/>
            <person name="Hugenholtz P."/>
            <person name="Woyke T."/>
            <person name="Wu D."/>
            <person name="Spring S."/>
            <person name="Schroeder M."/>
            <person name="Brambilla E."/>
            <person name="Klenk H.-P."/>
            <person name="Eisen J.A."/>
        </authorList>
    </citation>
    <scope>NUCLEOTIDE SEQUENCE [LARGE SCALE GENOMIC DNA]</scope>
    <source>
        <strain evidence="11">ATCC 49306 / DSM 6799 / DCB-1</strain>
    </source>
</reference>
<evidence type="ECO:0000313" key="10">
    <source>
        <dbReference type="EMBL" id="AFM24394.1"/>
    </source>
</evidence>
<dbReference type="EC" id="2.7.13.3" evidence="2"/>
<dbReference type="eggNOG" id="COG5002">
    <property type="taxonomic scope" value="Bacteria"/>
</dbReference>
<keyword evidence="5" id="KW-0418">Kinase</keyword>
<dbReference type="Pfam" id="PF13426">
    <property type="entry name" value="PAS_9"/>
    <property type="match status" value="1"/>
</dbReference>
<evidence type="ECO:0000256" key="6">
    <source>
        <dbReference type="ARBA" id="ARBA00023012"/>
    </source>
</evidence>
<dbReference type="PANTHER" id="PTHR45453">
    <property type="entry name" value="PHOSPHATE REGULON SENSOR PROTEIN PHOR"/>
    <property type="match status" value="1"/>
</dbReference>
<keyword evidence="3" id="KW-0597">Phosphoprotein</keyword>
<dbReference type="SMART" id="SM00387">
    <property type="entry name" value="HATPase_c"/>
    <property type="match status" value="1"/>
</dbReference>
<dbReference type="InterPro" id="IPR035965">
    <property type="entry name" value="PAS-like_dom_sf"/>
</dbReference>
<evidence type="ECO:0000256" key="7">
    <source>
        <dbReference type="ARBA" id="ARBA00023136"/>
    </source>
</evidence>
<organism evidence="10 11">
    <name type="scientific">Desulfomonile tiedjei (strain ATCC 49306 / DSM 6799 / DCB-1)</name>
    <dbReference type="NCBI Taxonomy" id="706587"/>
    <lineage>
        <taxon>Bacteria</taxon>
        <taxon>Pseudomonadati</taxon>
        <taxon>Thermodesulfobacteriota</taxon>
        <taxon>Desulfomonilia</taxon>
        <taxon>Desulfomonilales</taxon>
        <taxon>Desulfomonilaceae</taxon>
        <taxon>Desulfomonile</taxon>
    </lineage>
</organism>
<dbReference type="InterPro" id="IPR003594">
    <property type="entry name" value="HATPase_dom"/>
</dbReference>
<dbReference type="Gene3D" id="1.10.287.130">
    <property type="match status" value="1"/>
</dbReference>
<evidence type="ECO:0000256" key="4">
    <source>
        <dbReference type="ARBA" id="ARBA00022679"/>
    </source>
</evidence>
<dbReference type="GO" id="GO:0016036">
    <property type="term" value="P:cellular response to phosphate starvation"/>
    <property type="evidence" value="ECO:0007669"/>
    <property type="project" value="TreeGrafter"/>
</dbReference>
<dbReference type="SUPFAM" id="SSF55874">
    <property type="entry name" value="ATPase domain of HSP90 chaperone/DNA topoisomerase II/histidine kinase"/>
    <property type="match status" value="1"/>
</dbReference>
<dbReference type="RefSeq" id="WP_014809542.1">
    <property type="nucleotide sequence ID" value="NC_018025.1"/>
</dbReference>
<gene>
    <name evidence="10" type="ordered locus">Desti_1683</name>
</gene>
<dbReference type="GO" id="GO:0004721">
    <property type="term" value="F:phosphoprotein phosphatase activity"/>
    <property type="evidence" value="ECO:0007669"/>
    <property type="project" value="TreeGrafter"/>
</dbReference>
<dbReference type="EMBL" id="CP003360">
    <property type="protein sequence ID" value="AFM24394.1"/>
    <property type="molecule type" value="Genomic_DNA"/>
</dbReference>
<dbReference type="InterPro" id="IPR050351">
    <property type="entry name" value="BphY/WalK/GraS-like"/>
</dbReference>
<feature type="domain" description="Histidine kinase" evidence="8">
    <location>
        <begin position="145"/>
        <end position="394"/>
    </location>
</feature>
<dbReference type="SMART" id="SM00388">
    <property type="entry name" value="HisKA"/>
    <property type="match status" value="1"/>
</dbReference>
<dbReference type="InterPro" id="IPR036890">
    <property type="entry name" value="HATPase_C_sf"/>
</dbReference>
<keyword evidence="7" id="KW-0472">Membrane</keyword>
<dbReference type="InterPro" id="IPR036097">
    <property type="entry name" value="HisK_dim/P_sf"/>
</dbReference>
<dbReference type="GO" id="GO:0000155">
    <property type="term" value="F:phosphorelay sensor kinase activity"/>
    <property type="evidence" value="ECO:0007669"/>
    <property type="project" value="InterPro"/>
</dbReference>
<dbReference type="CDD" id="cd00130">
    <property type="entry name" value="PAS"/>
    <property type="match status" value="1"/>
</dbReference>
<evidence type="ECO:0000256" key="1">
    <source>
        <dbReference type="ARBA" id="ARBA00000085"/>
    </source>
</evidence>
<evidence type="ECO:0000256" key="3">
    <source>
        <dbReference type="ARBA" id="ARBA00022553"/>
    </source>
</evidence>
<feature type="domain" description="PAS" evidence="9">
    <location>
        <begin position="20"/>
        <end position="83"/>
    </location>
</feature>
<dbReference type="HOGENOM" id="CLU_653343_0_0_7"/>
<dbReference type="Pfam" id="PF00512">
    <property type="entry name" value="HisKA"/>
    <property type="match status" value="1"/>
</dbReference>
<comment type="catalytic activity">
    <reaction evidence="1">
        <text>ATP + protein L-histidine = ADP + protein N-phospho-L-histidine.</text>
        <dbReference type="EC" id="2.7.13.3"/>
    </reaction>
</comment>
<dbReference type="NCBIfam" id="TIGR00229">
    <property type="entry name" value="sensory_box"/>
    <property type="match status" value="1"/>
</dbReference>
<dbReference type="PROSITE" id="PS50109">
    <property type="entry name" value="HIS_KIN"/>
    <property type="match status" value="1"/>
</dbReference>
<evidence type="ECO:0000256" key="2">
    <source>
        <dbReference type="ARBA" id="ARBA00012438"/>
    </source>
</evidence>
<keyword evidence="4" id="KW-0808">Transferase</keyword>
<keyword evidence="6" id="KW-0902">Two-component regulatory system</keyword>
<dbReference type="InterPro" id="IPR000014">
    <property type="entry name" value="PAS"/>
</dbReference>
<dbReference type="SMART" id="SM00091">
    <property type="entry name" value="PAS"/>
    <property type="match status" value="1"/>
</dbReference>
<dbReference type="KEGG" id="dti:Desti_1683"/>
<evidence type="ECO:0000259" key="8">
    <source>
        <dbReference type="PROSITE" id="PS50109"/>
    </source>
</evidence>
<dbReference type="SUPFAM" id="SSF47384">
    <property type="entry name" value="Homodimeric domain of signal transducing histidine kinase"/>
    <property type="match status" value="1"/>
</dbReference>
<dbReference type="OrthoDB" id="5448087at2"/>
<accession>I4C4A3</accession>
<name>I4C4A3_DESTA</name>
<evidence type="ECO:0000313" key="11">
    <source>
        <dbReference type="Proteomes" id="UP000006055"/>
    </source>
</evidence>
<evidence type="ECO:0000256" key="5">
    <source>
        <dbReference type="ARBA" id="ARBA00022777"/>
    </source>
</evidence>
<dbReference type="CDD" id="cd00082">
    <property type="entry name" value="HisKA"/>
    <property type="match status" value="1"/>
</dbReference>
<dbReference type="SUPFAM" id="SSF55785">
    <property type="entry name" value="PYP-like sensor domain (PAS domain)"/>
    <property type="match status" value="1"/>
</dbReference>
<sequence length="397" mass="43770">MSSDPSQDSRFVPDPIEKIILKSMNEGVITLECTGKIHTTNPAALKILGFEQEDLVGRQFYEVFSDPRNSEFADTFMHAVQSGKRQLHPDVEYTRADGQVVYLSLAPSFLDYDVCVPDLQNVVVVFRDVTALKSLEQMKRRAVNHLSHELRTPLAIITASVGTLAADERSTEKQQKAFARVERNIKRLAELSGIIEEIFNPPVIDPQTIQVRSTIEEILAELRLHFLHRSVTIGTCIGSDLQVVLDRSLLVTVIKTLVKNSVEAVPNGGEILVTAERVTGGMSLTVQDWGVGIAIGDREFIFDGFHNTQITDDYSSKRPYDFNAGGKGLELLRLKTLAEASLFQISFSSARCRYIPEDGDHCPGDISLCSHISGIRDCKASGGTTFGVLFPSISSQG</sequence>
<dbReference type="PROSITE" id="PS50112">
    <property type="entry name" value="PAS"/>
    <property type="match status" value="1"/>
</dbReference>
<evidence type="ECO:0000259" key="9">
    <source>
        <dbReference type="PROSITE" id="PS50112"/>
    </source>
</evidence>